<accession>A0AAU9CTV0</accession>
<organism evidence="3 4">
    <name type="scientific">Xylocopilactobacillus apis</name>
    <dbReference type="NCBI Taxonomy" id="2932183"/>
    <lineage>
        <taxon>Bacteria</taxon>
        <taxon>Bacillati</taxon>
        <taxon>Bacillota</taxon>
        <taxon>Bacilli</taxon>
        <taxon>Lactobacillales</taxon>
        <taxon>Lactobacillaceae</taxon>
        <taxon>Xylocopilactobacillus</taxon>
    </lineage>
</organism>
<name>A0AAU9CTV0_9LACO</name>
<evidence type="ECO:0000256" key="2">
    <source>
        <dbReference type="SAM" id="Phobius"/>
    </source>
</evidence>
<keyword evidence="2" id="KW-1133">Transmembrane helix</keyword>
<keyword evidence="4" id="KW-1185">Reference proteome</keyword>
<dbReference type="RefSeq" id="WP_317697356.1">
    <property type="nucleotide sequence ID" value="NZ_AP026801.1"/>
</dbReference>
<feature type="transmembrane region" description="Helical" evidence="2">
    <location>
        <begin position="157"/>
        <end position="176"/>
    </location>
</feature>
<feature type="coiled-coil region" evidence="1">
    <location>
        <begin position="115"/>
        <end position="156"/>
    </location>
</feature>
<evidence type="ECO:0000313" key="4">
    <source>
        <dbReference type="Proteomes" id="UP001321804"/>
    </source>
</evidence>
<evidence type="ECO:0000256" key="1">
    <source>
        <dbReference type="SAM" id="Coils"/>
    </source>
</evidence>
<dbReference type="Proteomes" id="UP001321804">
    <property type="component" value="Chromosome"/>
</dbReference>
<keyword evidence="2" id="KW-0472">Membrane</keyword>
<gene>
    <name evidence="3" type="ORF">KIMC2_03380</name>
</gene>
<feature type="transmembrane region" description="Helical" evidence="2">
    <location>
        <begin position="196"/>
        <end position="219"/>
    </location>
</feature>
<dbReference type="KEGG" id="xak:KIMC2_03380"/>
<sequence length="296" mass="32934">MTSLLANQGDQNISDGYVMGLLQRLYELSTADQSNLENEQEFLDLCDFYKDCNSQDNPIRYSPISGFVLNKGEEIHYFIDVLKESCRSKYSDSMPYGINKMLDHIELAGIQVKQTQNLEAEILSQTKQLGKIENKSDELEKRSASYESKLESSQVKIYTSFIAIIGLFSSLIFSLFGGFKSTVDIAATKSPTLSHVLVSISSIGIVMICAIFVFFRLLLKLIKALSGEDKSKTNLPIYNMIANSALRLLTGTLTGVNQNKEEEKKNFCQKNPDFVGSIVCLLIVLLIGVLLSFAGK</sequence>
<proteinExistence type="predicted"/>
<dbReference type="EMBL" id="AP026801">
    <property type="protein sequence ID" value="BDR55776.1"/>
    <property type="molecule type" value="Genomic_DNA"/>
</dbReference>
<keyword evidence="1" id="KW-0175">Coiled coil</keyword>
<dbReference type="AlphaFoldDB" id="A0AAU9CTV0"/>
<evidence type="ECO:0000313" key="3">
    <source>
        <dbReference type="EMBL" id="BDR55776.1"/>
    </source>
</evidence>
<protein>
    <submittedName>
        <fullName evidence="3">Uncharacterized protein</fullName>
    </submittedName>
</protein>
<reference evidence="3 4" key="1">
    <citation type="journal article" date="2023" name="Microbiol. Spectr.">
        <title>Symbiosis of Carpenter Bees with Uncharacterized Lactic Acid Bacteria Showing NAD Auxotrophy.</title>
        <authorList>
            <person name="Kawasaki S."/>
            <person name="Ozawa K."/>
            <person name="Mori T."/>
            <person name="Yamamoto A."/>
            <person name="Ito M."/>
            <person name="Ohkuma M."/>
            <person name="Sakamoto M."/>
            <person name="Matsutani M."/>
        </authorList>
    </citation>
    <scope>NUCLEOTIDE SEQUENCE [LARGE SCALE GENOMIC DNA]</scope>
    <source>
        <strain evidence="3 4">KimC2</strain>
    </source>
</reference>
<keyword evidence="2" id="KW-0812">Transmembrane</keyword>
<feature type="transmembrane region" description="Helical" evidence="2">
    <location>
        <begin position="274"/>
        <end position="294"/>
    </location>
</feature>